<dbReference type="GO" id="GO:0003747">
    <property type="term" value="F:translation release factor activity"/>
    <property type="evidence" value="ECO:0007669"/>
    <property type="project" value="InterPro"/>
</dbReference>
<reference evidence="7" key="2">
    <citation type="submission" date="2023-05" db="EMBL/GenBank/DDBJ databases">
        <authorList>
            <consortium name="Lawrence Berkeley National Laboratory"/>
            <person name="Steindorff A."/>
            <person name="Hensen N."/>
            <person name="Bonometti L."/>
            <person name="Westerberg I."/>
            <person name="Brannstrom I.O."/>
            <person name="Guillou S."/>
            <person name="Cros-Aarteil S."/>
            <person name="Calhoun S."/>
            <person name="Haridas S."/>
            <person name="Kuo A."/>
            <person name="Mondo S."/>
            <person name="Pangilinan J."/>
            <person name="Riley R."/>
            <person name="Labutti K."/>
            <person name="Andreopoulos B."/>
            <person name="Lipzen A."/>
            <person name="Chen C."/>
            <person name="Yanf M."/>
            <person name="Daum C."/>
            <person name="Ng V."/>
            <person name="Clum A."/>
            <person name="Ohm R."/>
            <person name="Martin F."/>
            <person name="Silar P."/>
            <person name="Natvig D."/>
            <person name="Lalanne C."/>
            <person name="Gautier V."/>
            <person name="Ament-Velasquez S.L."/>
            <person name="Kruys A."/>
            <person name="Hutchinson M.I."/>
            <person name="Powell A.J."/>
            <person name="Barry K."/>
            <person name="Miller A.N."/>
            <person name="Grigoriev I.V."/>
            <person name="Debuchy R."/>
            <person name="Gladieux P."/>
            <person name="Thoren M.H."/>
            <person name="Johannesson H."/>
        </authorList>
    </citation>
    <scope>NUCLEOTIDE SEQUENCE</scope>
    <source>
        <strain evidence="7">CBS 532.94</strain>
    </source>
</reference>
<feature type="domain" description="Prokaryotic-type class I peptide chain release factors" evidence="6">
    <location>
        <begin position="48"/>
        <end position="143"/>
    </location>
</feature>
<proteinExistence type="inferred from homology"/>
<evidence type="ECO:0000259" key="6">
    <source>
        <dbReference type="Pfam" id="PF00472"/>
    </source>
</evidence>
<dbReference type="InterPro" id="IPR052405">
    <property type="entry name" value="Mito_Transl_Release_Factor"/>
</dbReference>
<organism evidence="7 8">
    <name type="scientific">Achaetomium macrosporum</name>
    <dbReference type="NCBI Taxonomy" id="79813"/>
    <lineage>
        <taxon>Eukaryota</taxon>
        <taxon>Fungi</taxon>
        <taxon>Dikarya</taxon>
        <taxon>Ascomycota</taxon>
        <taxon>Pezizomycotina</taxon>
        <taxon>Sordariomycetes</taxon>
        <taxon>Sordariomycetidae</taxon>
        <taxon>Sordariales</taxon>
        <taxon>Chaetomiaceae</taxon>
        <taxon>Achaetomium</taxon>
    </lineage>
</organism>
<dbReference type="EMBL" id="MU860022">
    <property type="protein sequence ID" value="KAK4241456.1"/>
    <property type="molecule type" value="Genomic_DNA"/>
</dbReference>
<dbReference type="PANTHER" id="PTHR46203:SF1">
    <property type="entry name" value="MITOCHONDRIAL TRANSLATION RELEASE FACTOR IN RESCUE"/>
    <property type="match status" value="1"/>
</dbReference>
<evidence type="ECO:0000256" key="3">
    <source>
        <dbReference type="ARBA" id="ARBA00022946"/>
    </source>
</evidence>
<keyword evidence="4" id="KW-0496">Mitochondrion</keyword>
<evidence type="ECO:0000256" key="4">
    <source>
        <dbReference type="ARBA" id="ARBA00023128"/>
    </source>
</evidence>
<dbReference type="GO" id="GO:0032543">
    <property type="term" value="P:mitochondrial translation"/>
    <property type="evidence" value="ECO:0007669"/>
    <property type="project" value="UniProtKB-ARBA"/>
</dbReference>
<feature type="region of interest" description="Disordered" evidence="5">
    <location>
        <begin position="122"/>
        <end position="201"/>
    </location>
</feature>
<feature type="compositionally biased region" description="Basic and acidic residues" evidence="5">
    <location>
        <begin position="144"/>
        <end position="153"/>
    </location>
</feature>
<reference evidence="7" key="1">
    <citation type="journal article" date="2023" name="Mol. Phylogenet. Evol.">
        <title>Genome-scale phylogeny and comparative genomics of the fungal order Sordariales.</title>
        <authorList>
            <person name="Hensen N."/>
            <person name="Bonometti L."/>
            <person name="Westerberg I."/>
            <person name="Brannstrom I.O."/>
            <person name="Guillou S."/>
            <person name="Cros-Aarteil S."/>
            <person name="Calhoun S."/>
            <person name="Haridas S."/>
            <person name="Kuo A."/>
            <person name="Mondo S."/>
            <person name="Pangilinan J."/>
            <person name="Riley R."/>
            <person name="LaButti K."/>
            <person name="Andreopoulos B."/>
            <person name="Lipzen A."/>
            <person name="Chen C."/>
            <person name="Yan M."/>
            <person name="Daum C."/>
            <person name="Ng V."/>
            <person name="Clum A."/>
            <person name="Steindorff A."/>
            <person name="Ohm R.A."/>
            <person name="Martin F."/>
            <person name="Silar P."/>
            <person name="Natvig D.O."/>
            <person name="Lalanne C."/>
            <person name="Gautier V."/>
            <person name="Ament-Velasquez S.L."/>
            <person name="Kruys A."/>
            <person name="Hutchinson M.I."/>
            <person name="Powell A.J."/>
            <person name="Barry K."/>
            <person name="Miller A.N."/>
            <person name="Grigoriev I.V."/>
            <person name="Debuchy R."/>
            <person name="Gladieux P."/>
            <person name="Hiltunen Thoren M."/>
            <person name="Johannesson H."/>
        </authorList>
    </citation>
    <scope>NUCLEOTIDE SEQUENCE</scope>
    <source>
        <strain evidence="7">CBS 532.94</strain>
    </source>
</reference>
<name>A0AAN7H9K2_9PEZI</name>
<comment type="caution">
    <text evidence="7">The sequence shown here is derived from an EMBL/GenBank/DDBJ whole genome shotgun (WGS) entry which is preliminary data.</text>
</comment>
<evidence type="ECO:0000313" key="8">
    <source>
        <dbReference type="Proteomes" id="UP001303760"/>
    </source>
</evidence>
<feature type="compositionally biased region" description="Basic residues" evidence="5">
    <location>
        <begin position="126"/>
        <end position="143"/>
    </location>
</feature>
<feature type="compositionally biased region" description="Acidic residues" evidence="5">
    <location>
        <begin position="154"/>
        <end position="168"/>
    </location>
</feature>
<evidence type="ECO:0000256" key="2">
    <source>
        <dbReference type="ARBA" id="ARBA00010835"/>
    </source>
</evidence>
<keyword evidence="3" id="KW-0809">Transit peptide</keyword>
<keyword evidence="8" id="KW-1185">Reference proteome</keyword>
<sequence length="201" mass="22452">MLRQLSSLPLLFRPAGPLHRYHGSLIARFTTTTPASLKQLPPRPKPPPESEIEESFLKGSGPGGQKINKTNSAVQLRHIPTGIVVKSQATRSRSQNRKIARELLAARLDELINGTQSRTAIVSEVKKKRAASKAKKSRRKYRKLAGEKGREEKNEEEEEEEGEEEEGQEEARLHEVEGKTKTTESNNAQQTQATPQGNETR</sequence>
<feature type="region of interest" description="Disordered" evidence="5">
    <location>
        <begin position="33"/>
        <end position="68"/>
    </location>
</feature>
<comment type="subcellular location">
    <subcellularLocation>
        <location evidence="1">Mitochondrion</location>
    </subcellularLocation>
</comment>
<comment type="similarity">
    <text evidence="2">Belongs to the prokaryotic/mitochondrial release factor family.</text>
</comment>
<protein>
    <submittedName>
        <fullName evidence="7">RF-1 domain-containing protein</fullName>
    </submittedName>
</protein>
<dbReference type="PANTHER" id="PTHR46203">
    <property type="entry name" value="PROBABLE PEPTIDE CHAIN RELEASE FACTOR C12ORF65"/>
    <property type="match status" value="1"/>
</dbReference>
<dbReference type="FunFam" id="3.30.160.20:FF:000065">
    <property type="entry name" value="Peptidyl-tRNA hydrolase domain protein"/>
    <property type="match status" value="1"/>
</dbReference>
<dbReference type="AlphaFoldDB" id="A0AAN7H9K2"/>
<dbReference type="SUPFAM" id="SSF75620">
    <property type="entry name" value="Release factor"/>
    <property type="match status" value="1"/>
</dbReference>
<dbReference type="Proteomes" id="UP001303760">
    <property type="component" value="Unassembled WGS sequence"/>
</dbReference>
<evidence type="ECO:0000313" key="7">
    <source>
        <dbReference type="EMBL" id="KAK4241456.1"/>
    </source>
</evidence>
<evidence type="ECO:0000256" key="5">
    <source>
        <dbReference type="SAM" id="MobiDB-lite"/>
    </source>
</evidence>
<gene>
    <name evidence="7" type="ORF">C8A03DRAFT_30433</name>
</gene>
<feature type="compositionally biased region" description="Basic and acidic residues" evidence="5">
    <location>
        <begin position="169"/>
        <end position="182"/>
    </location>
</feature>
<dbReference type="InterPro" id="IPR000352">
    <property type="entry name" value="Pep_chain_release_fac_I"/>
</dbReference>
<dbReference type="GO" id="GO:0005739">
    <property type="term" value="C:mitochondrion"/>
    <property type="evidence" value="ECO:0007669"/>
    <property type="project" value="UniProtKB-SubCell"/>
</dbReference>
<evidence type="ECO:0000256" key="1">
    <source>
        <dbReference type="ARBA" id="ARBA00004173"/>
    </source>
</evidence>
<dbReference type="InterPro" id="IPR045853">
    <property type="entry name" value="Pep_chain_release_fac_I_sf"/>
</dbReference>
<feature type="compositionally biased region" description="Polar residues" evidence="5">
    <location>
        <begin position="183"/>
        <end position="201"/>
    </location>
</feature>
<dbReference type="Gene3D" id="3.30.160.20">
    <property type="match status" value="1"/>
</dbReference>
<accession>A0AAN7H9K2</accession>
<dbReference type="Pfam" id="PF00472">
    <property type="entry name" value="RF-1"/>
    <property type="match status" value="1"/>
</dbReference>